<feature type="compositionally biased region" description="Basic residues" evidence="2">
    <location>
        <begin position="29"/>
        <end position="38"/>
    </location>
</feature>
<dbReference type="WBParaSite" id="SVE_1902000.1">
    <property type="protein sequence ID" value="SVE_1902000.1"/>
    <property type="gene ID" value="SVE_1902000"/>
</dbReference>
<feature type="region of interest" description="Disordered" evidence="2">
    <location>
        <begin position="1"/>
        <end position="85"/>
    </location>
</feature>
<feature type="compositionally biased region" description="Basic residues" evidence="2">
    <location>
        <begin position="69"/>
        <end position="79"/>
    </location>
</feature>
<evidence type="ECO:0000313" key="3">
    <source>
        <dbReference type="Proteomes" id="UP000035680"/>
    </source>
</evidence>
<evidence type="ECO:0000256" key="1">
    <source>
        <dbReference type="SAM" id="Coils"/>
    </source>
</evidence>
<keyword evidence="1" id="KW-0175">Coiled coil</keyword>
<name>A0A0K0G2S0_STRVS</name>
<reference evidence="4" key="2">
    <citation type="submission" date="2015-08" db="UniProtKB">
        <authorList>
            <consortium name="WormBaseParasite"/>
        </authorList>
    </citation>
    <scope>IDENTIFICATION</scope>
</reference>
<sequence length="400" mass="46416">MLEENKSTRIIVTSDTSDFSEASSNSNTFKKKSKKRKRISEEKNSPDNESEKKKKMSTKNNSETEKNMKNKRRSRRNGSKCKNPSDFSAQLTLLLDSTTVKEEEKKQSDTLDSDLNEFLNDYFENINSQKGTTDANGEAIDVNRILNELKLVKSDIKKTLNVDKSLSKRIKNIEDKIESLSLLVNKQEEIIKNQQNSINEMNATIKEIFSKKNDFIGKKSSLKNNFHIIDENGTLLKEAKDEYIKEKILEMRKRQFGPNCLYEIKNKQLREFLEDEEIKNKALSYIKDSGKFCKFVADILLPKNALLKYYFPSEKTRRPIEQLFNDIIVQCYNITAKYLGLGIVAEEKHYLSYGIHLLNTRTYDKIARKANVLFYTLEHKPTFFSMEHVKPQSESEGDDS</sequence>
<evidence type="ECO:0000313" key="4">
    <source>
        <dbReference type="WBParaSite" id="SVE_1902000.1"/>
    </source>
</evidence>
<proteinExistence type="predicted"/>
<dbReference type="Proteomes" id="UP000035680">
    <property type="component" value="Unassembled WGS sequence"/>
</dbReference>
<feature type="compositionally biased region" description="Basic and acidic residues" evidence="2">
    <location>
        <begin position="39"/>
        <end position="52"/>
    </location>
</feature>
<dbReference type="AlphaFoldDB" id="A0A0K0G2S0"/>
<organism evidence="3 4">
    <name type="scientific">Strongyloides venezuelensis</name>
    <name type="common">Threadworm</name>
    <dbReference type="NCBI Taxonomy" id="75913"/>
    <lineage>
        <taxon>Eukaryota</taxon>
        <taxon>Metazoa</taxon>
        <taxon>Ecdysozoa</taxon>
        <taxon>Nematoda</taxon>
        <taxon>Chromadorea</taxon>
        <taxon>Rhabditida</taxon>
        <taxon>Tylenchina</taxon>
        <taxon>Panagrolaimomorpha</taxon>
        <taxon>Strongyloidoidea</taxon>
        <taxon>Strongyloididae</taxon>
        <taxon>Strongyloides</taxon>
    </lineage>
</organism>
<protein>
    <submittedName>
        <fullName evidence="4">Uncharacterized protein</fullName>
    </submittedName>
</protein>
<feature type="coiled-coil region" evidence="1">
    <location>
        <begin position="170"/>
        <end position="204"/>
    </location>
</feature>
<reference evidence="3" key="1">
    <citation type="submission" date="2014-07" db="EMBL/GenBank/DDBJ databases">
        <authorList>
            <person name="Martin A.A"/>
            <person name="De Silva N."/>
        </authorList>
    </citation>
    <scope>NUCLEOTIDE SEQUENCE</scope>
</reference>
<evidence type="ECO:0000256" key="2">
    <source>
        <dbReference type="SAM" id="MobiDB-lite"/>
    </source>
</evidence>
<keyword evidence="3" id="KW-1185">Reference proteome</keyword>
<feature type="compositionally biased region" description="Polar residues" evidence="2">
    <location>
        <begin position="8"/>
        <end position="22"/>
    </location>
</feature>
<accession>A0A0K0G2S0</accession>